<dbReference type="InterPro" id="IPR001902">
    <property type="entry name" value="SLC26A/SulP_fam"/>
</dbReference>
<feature type="transmembrane region" description="Helical" evidence="7">
    <location>
        <begin position="547"/>
        <end position="567"/>
    </location>
</feature>
<feature type="transmembrane region" description="Helical" evidence="7">
    <location>
        <begin position="678"/>
        <end position="705"/>
    </location>
</feature>
<keyword evidence="10" id="KW-1185">Reference proteome</keyword>
<evidence type="ECO:0000256" key="4">
    <source>
        <dbReference type="ARBA" id="ARBA00022989"/>
    </source>
</evidence>
<feature type="transmembrane region" description="Helical" evidence="7">
    <location>
        <begin position="1258"/>
        <end position="1285"/>
    </location>
</feature>
<dbReference type="PROSITE" id="PS50801">
    <property type="entry name" value="STAS"/>
    <property type="match status" value="2"/>
</dbReference>
<dbReference type="Pfam" id="PF01740">
    <property type="entry name" value="STAS"/>
    <property type="match status" value="2"/>
</dbReference>
<feature type="compositionally biased region" description="Basic and acidic residues" evidence="6">
    <location>
        <begin position="92"/>
        <end position="104"/>
    </location>
</feature>
<evidence type="ECO:0000256" key="1">
    <source>
        <dbReference type="ARBA" id="ARBA00004141"/>
    </source>
</evidence>
<feature type="domain" description="STAS" evidence="8">
    <location>
        <begin position="1309"/>
        <end position="1432"/>
    </location>
</feature>
<evidence type="ECO:0000259" key="8">
    <source>
        <dbReference type="PROSITE" id="PS50801"/>
    </source>
</evidence>
<dbReference type="GO" id="GO:0016020">
    <property type="term" value="C:membrane"/>
    <property type="evidence" value="ECO:0007669"/>
    <property type="project" value="UniProtKB-SubCell"/>
</dbReference>
<dbReference type="PROSITE" id="PS01130">
    <property type="entry name" value="SLC26A"/>
    <property type="match status" value="2"/>
</dbReference>
<dbReference type="InterPro" id="IPR036513">
    <property type="entry name" value="STAS_dom_sf"/>
</dbReference>
<feature type="transmembrane region" description="Helical" evidence="7">
    <location>
        <begin position="365"/>
        <end position="385"/>
    </location>
</feature>
<feature type="transmembrane region" description="Helical" evidence="7">
    <location>
        <begin position="644"/>
        <end position="666"/>
    </location>
</feature>
<dbReference type="InterPro" id="IPR002645">
    <property type="entry name" value="STAS_dom"/>
</dbReference>
<comment type="caution">
    <text evidence="9">The sequence shown here is derived from an EMBL/GenBank/DDBJ whole genome shotgun (WGS) entry which is preliminary data.</text>
</comment>
<organism evidence="9 10">
    <name type="scientific">Escallonia rubra</name>
    <dbReference type="NCBI Taxonomy" id="112253"/>
    <lineage>
        <taxon>Eukaryota</taxon>
        <taxon>Viridiplantae</taxon>
        <taxon>Streptophyta</taxon>
        <taxon>Embryophyta</taxon>
        <taxon>Tracheophyta</taxon>
        <taxon>Spermatophyta</taxon>
        <taxon>Magnoliopsida</taxon>
        <taxon>eudicotyledons</taxon>
        <taxon>Gunneridae</taxon>
        <taxon>Pentapetalae</taxon>
        <taxon>asterids</taxon>
        <taxon>campanulids</taxon>
        <taxon>Escalloniales</taxon>
        <taxon>Escalloniaceae</taxon>
        <taxon>Escallonia</taxon>
    </lineage>
</organism>
<feature type="transmembrane region" description="Helical" evidence="7">
    <location>
        <begin position="1041"/>
        <end position="1060"/>
    </location>
</feature>
<dbReference type="CDD" id="cd07042">
    <property type="entry name" value="STAS_SulP_like_sulfate_transporter"/>
    <property type="match status" value="2"/>
</dbReference>
<keyword evidence="3 7" id="KW-0812">Transmembrane</keyword>
<evidence type="ECO:0000313" key="10">
    <source>
        <dbReference type="Proteomes" id="UP001187471"/>
    </source>
</evidence>
<dbReference type="InterPro" id="IPR018045">
    <property type="entry name" value="S04_transporter_CS"/>
</dbReference>
<evidence type="ECO:0000256" key="6">
    <source>
        <dbReference type="SAM" id="MobiDB-lite"/>
    </source>
</evidence>
<feature type="domain" description="STAS" evidence="8">
    <location>
        <begin position="729"/>
        <end position="852"/>
    </location>
</feature>
<feature type="transmembrane region" description="Helical" evidence="7">
    <location>
        <begin position="1224"/>
        <end position="1246"/>
    </location>
</feature>
<feature type="transmembrane region" description="Helical" evidence="7">
    <location>
        <begin position="987"/>
        <end position="1006"/>
    </location>
</feature>
<dbReference type="Pfam" id="PF00916">
    <property type="entry name" value="Sulfate_transp"/>
    <property type="match status" value="2"/>
</dbReference>
<comment type="subcellular location">
    <subcellularLocation>
        <location evidence="1">Membrane</location>
        <topology evidence="1">Multi-pass membrane protein</topology>
    </subcellularLocation>
</comment>
<keyword evidence="2" id="KW-0813">Transport</keyword>
<feature type="transmembrane region" description="Helical" evidence="7">
    <location>
        <begin position="391"/>
        <end position="410"/>
    </location>
</feature>
<feature type="transmembrane region" description="Helical" evidence="7">
    <location>
        <begin position="1125"/>
        <end position="1143"/>
    </location>
</feature>
<accession>A0AA88QY35</accession>
<feature type="non-terminal residue" evidence="9">
    <location>
        <position position="1"/>
    </location>
</feature>
<dbReference type="Proteomes" id="UP001187471">
    <property type="component" value="Unassembled WGS sequence"/>
</dbReference>
<feature type="transmembrane region" description="Helical" evidence="7">
    <location>
        <begin position="445"/>
        <end position="478"/>
    </location>
</feature>
<proteinExistence type="predicted"/>
<name>A0AA88QY35_9ASTE</name>
<feature type="transmembrane region" description="Helical" evidence="7">
    <location>
        <begin position="619"/>
        <end position="637"/>
    </location>
</feature>
<dbReference type="InterPro" id="IPR011547">
    <property type="entry name" value="SLC26A/SulP_dom"/>
</dbReference>
<dbReference type="PANTHER" id="PTHR11814">
    <property type="entry name" value="SULFATE TRANSPORTER"/>
    <property type="match status" value="1"/>
</dbReference>
<keyword evidence="4 7" id="KW-1133">Transmembrane helix</keyword>
<feature type="compositionally biased region" description="Basic and acidic residues" evidence="6">
    <location>
        <begin position="46"/>
        <end position="83"/>
    </location>
</feature>
<dbReference type="NCBIfam" id="TIGR00815">
    <property type="entry name" value="sulP"/>
    <property type="match status" value="2"/>
</dbReference>
<dbReference type="EMBL" id="JAVXUO010001856">
    <property type="protein sequence ID" value="KAK2978562.1"/>
    <property type="molecule type" value="Genomic_DNA"/>
</dbReference>
<dbReference type="FunFam" id="3.30.750.24:FF:000002">
    <property type="entry name" value="Sulfate transporter 31"/>
    <property type="match status" value="2"/>
</dbReference>
<feature type="transmembrane region" description="Helical" evidence="7">
    <location>
        <begin position="1196"/>
        <end position="1217"/>
    </location>
</feature>
<keyword evidence="5 7" id="KW-0472">Membrane</keyword>
<sequence length="1439" mass="158769">MSERQRLCFFIDGLQQWVATELRRREPHDLASAMVIVERLGDFKQRERPRCPRHERAKDGGDDRSKSGSPKATDDERNGDEGRHRHHKGEKKHGESRKQGDSRDHKAHGGLRRECFYCAGPHYGKDCPHKGKMIAFLEKHKSSKGDSSRSDGEARIGALQMGLSRGKTGAKVHGSDDVAGGLEHSVMGNYSDEELARDGLDIRSLSSSRHQAQNFTYIHKFGVPPRQNLFKEIKATMKETFFADDPLRPFKDQTKSRKFVLGMQAIFPILEWGRNYNFKKFRGDLISGLTIASLCIPQDIGYAKLANLDPQYGLYSSFVPPLIYAFMGSSRDIAIGPVAVVSLLLGTLLQNEIDPNTNAADYRRLAFTATFFAGITQATLGILRLGFLIDFLSHAAVVGFMGGAAITIALQQLKGFLGIKKFTKNTDIISVMHSVWGSVHHGWNWQTIVIGVTFLAFLLFAKYITSIPIFSTALTWFVEQGKKNKKFFWVPAIAPLISVILSTLFVYITHAEKEGVAIVRHIEKGINPSSVNEIYFTGEYLSKGFKIGVVAGMVALTEAVAIGRTFASMKDYQLDGNKEMVALGAMNVIGSMTSCYVATGSFSRSAVNYMAGCQTAVSNIVMSCVVFLTLEFLTPLFKYTPNAILASIIISAVIGLIDYEAAILIWKIDKFDFVACMGAFFGVVFASVEIGLLIAVSISFAKILLQVTRPRTAMLGRIPRTSVYRNVEQYPEATKVPGILIVRVDSAIYFSNSNYIKERILRWLNDEEEKLKAAVLPRIRFLIVEMSPVTDIDTSGVHALEELHRSLQKRDVQLVLANPGQLVIEKLHASDLVNLIGEENIFLTVADSVVTCSTKVVQEHIRNSVRKSREAAQGSVKVSKGSGYNLTINQKWGRDIGYAKLANLDPQYGLYSSFVPPLIYAFMGSSRDIAIGPVAVISLLLGALLQNEIDPTTSADDYRRLAFTATFFAGITQATLGILRLGFFIDFLSHAAVVGFMGGAAITIALQQLKGFLGIKKFTKNTDVISVMHSVWGSVHHGWNWQTIVIAATFLVFLLFAKYIGKKNKKLFWVPAIAPLLSVVLSTLFVYLTHAEKKGVAIVRHIEKGINPPSVNEIYFTGEYLSKGFRIGVVAGVVALTEAVAIGRTFASMKDYQLDGNKEMVAQGAMNVIGSMTSCYVATGSFSRSAVNYTAGCQTAVSNIVMSGVVFLTLQFITPLFEYTPNAILASIIISAVIGLIDYEATIFIWKIDKFDFVACMGAFFGVVFASVEIGLLISVSISFAKILLQVTRPRTAMLGRIPSTSVYRNIEQYPEATKVPGILIVRVDSAIYFSNSNYIKERILRWLNDEEEKLKAAAPPRIRFLIVEMSPVTDIDTSGIHALEELHKSLQKRDVQLVMANPGQLVLEKLHASDLVNLIGEEKIFLTVADAVVTCSTKVVQQ</sequence>
<reference evidence="9" key="1">
    <citation type="submission" date="2022-12" db="EMBL/GenBank/DDBJ databases">
        <title>Draft genome assemblies for two species of Escallonia (Escalloniales).</title>
        <authorList>
            <person name="Chanderbali A."/>
            <person name="Dervinis C."/>
            <person name="Anghel I."/>
            <person name="Soltis D."/>
            <person name="Soltis P."/>
            <person name="Zapata F."/>
        </authorList>
    </citation>
    <scope>NUCLEOTIDE SEQUENCE</scope>
    <source>
        <strain evidence="9">UCBG92.1500</strain>
        <tissue evidence="9">Leaf</tissue>
    </source>
</reference>
<evidence type="ECO:0000256" key="2">
    <source>
        <dbReference type="ARBA" id="ARBA00022448"/>
    </source>
</evidence>
<evidence type="ECO:0000313" key="9">
    <source>
        <dbReference type="EMBL" id="KAK2978562.1"/>
    </source>
</evidence>
<evidence type="ECO:0000256" key="3">
    <source>
        <dbReference type="ARBA" id="ARBA00022692"/>
    </source>
</evidence>
<feature type="transmembrane region" description="Helical" evidence="7">
    <location>
        <begin position="929"/>
        <end position="949"/>
    </location>
</feature>
<dbReference type="GO" id="GO:0008271">
    <property type="term" value="F:secondary active sulfate transmembrane transporter activity"/>
    <property type="evidence" value="ECO:0007669"/>
    <property type="project" value="InterPro"/>
</dbReference>
<feature type="transmembrane region" description="Helical" evidence="7">
    <location>
        <begin position="1067"/>
        <end position="1088"/>
    </location>
</feature>
<dbReference type="SUPFAM" id="SSF52091">
    <property type="entry name" value="SpoIIaa-like"/>
    <property type="match status" value="2"/>
</dbReference>
<protein>
    <recommendedName>
        <fullName evidence="8">STAS domain-containing protein</fullName>
    </recommendedName>
</protein>
<gene>
    <name evidence="9" type="ORF">RJ640_006681</name>
</gene>
<feature type="transmembrane region" description="Helical" evidence="7">
    <location>
        <begin position="579"/>
        <end position="599"/>
    </location>
</feature>
<evidence type="ECO:0000256" key="7">
    <source>
        <dbReference type="SAM" id="Phobius"/>
    </source>
</evidence>
<evidence type="ECO:0000256" key="5">
    <source>
        <dbReference type="ARBA" id="ARBA00023136"/>
    </source>
</evidence>
<feature type="transmembrane region" description="Helical" evidence="7">
    <location>
        <begin position="961"/>
        <end position="981"/>
    </location>
</feature>
<feature type="transmembrane region" description="Helical" evidence="7">
    <location>
        <begin position="487"/>
        <end position="508"/>
    </location>
</feature>
<dbReference type="Gene3D" id="3.30.750.24">
    <property type="entry name" value="STAS domain"/>
    <property type="match status" value="2"/>
</dbReference>
<feature type="region of interest" description="Disordered" evidence="6">
    <location>
        <begin position="46"/>
        <end position="107"/>
    </location>
</feature>